<gene>
    <name evidence="1" type="ORF">J2Y69_002032</name>
</gene>
<evidence type="ECO:0000313" key="1">
    <source>
        <dbReference type="EMBL" id="MDR6867429.1"/>
    </source>
</evidence>
<reference evidence="1 2" key="1">
    <citation type="submission" date="2023-07" db="EMBL/GenBank/DDBJ databases">
        <title>Sorghum-associated microbial communities from plants grown in Nebraska, USA.</title>
        <authorList>
            <person name="Schachtman D."/>
        </authorList>
    </citation>
    <scope>NUCLEOTIDE SEQUENCE [LARGE SCALE GENOMIC DNA]</scope>
    <source>
        <strain evidence="1 2">2980</strain>
    </source>
</reference>
<comment type="caution">
    <text evidence="1">The sequence shown here is derived from an EMBL/GenBank/DDBJ whole genome shotgun (WGS) entry which is preliminary data.</text>
</comment>
<organism evidence="1 2">
    <name type="scientific">Microbacterium resistens</name>
    <dbReference type="NCBI Taxonomy" id="156977"/>
    <lineage>
        <taxon>Bacteria</taxon>
        <taxon>Bacillati</taxon>
        <taxon>Actinomycetota</taxon>
        <taxon>Actinomycetes</taxon>
        <taxon>Micrococcales</taxon>
        <taxon>Microbacteriaceae</taxon>
        <taxon>Microbacterium</taxon>
    </lineage>
</organism>
<accession>A0ABU1SCV2</accession>
<proteinExistence type="predicted"/>
<dbReference type="Proteomes" id="UP001259347">
    <property type="component" value="Unassembled WGS sequence"/>
</dbReference>
<evidence type="ECO:0000313" key="2">
    <source>
        <dbReference type="Proteomes" id="UP001259347"/>
    </source>
</evidence>
<protein>
    <submittedName>
        <fullName evidence="1">Uncharacterized protein</fullName>
    </submittedName>
</protein>
<keyword evidence="2" id="KW-1185">Reference proteome</keyword>
<sequence length="100" mass="11438">MKRTAVELGIPYTGWPVRAGGDYEFGLDRLDSVLVEEILAWAREFNREFDEEFGWSSPDVREAHLLEGERLRRRVQEALGDAYTVMLDPLGSGRIPPEDD</sequence>
<dbReference type="EMBL" id="JAVDUM010000008">
    <property type="protein sequence ID" value="MDR6867429.1"/>
    <property type="molecule type" value="Genomic_DNA"/>
</dbReference>
<dbReference type="RefSeq" id="WP_310020216.1">
    <property type="nucleotide sequence ID" value="NZ_JAVDUM010000008.1"/>
</dbReference>
<name>A0ABU1SCV2_9MICO</name>